<name>A0A9N9MCB4_9CUCU</name>
<dbReference type="PANTHER" id="PTHR11937">
    <property type="entry name" value="ACTIN"/>
    <property type="match status" value="1"/>
</dbReference>
<dbReference type="FunFam" id="3.30.420.40:FF:000058">
    <property type="entry name" value="Putative actin-related protein 5"/>
    <property type="match status" value="1"/>
</dbReference>
<proteinExistence type="inferred from homology"/>
<comment type="similarity">
    <text evidence="2 5">Belongs to the actin family.</text>
</comment>
<dbReference type="OrthoDB" id="5132116at2759"/>
<dbReference type="InterPro" id="IPR004001">
    <property type="entry name" value="Actin_CS"/>
</dbReference>
<evidence type="ECO:0000313" key="6">
    <source>
        <dbReference type="EMBL" id="CAG9759290.1"/>
    </source>
</evidence>
<dbReference type="CDD" id="cd13395">
    <property type="entry name" value="ASKHA_NBD_Arp4_ACTL6-like"/>
    <property type="match status" value="1"/>
</dbReference>
<dbReference type="EMBL" id="OU892277">
    <property type="protein sequence ID" value="CAG9759290.1"/>
    <property type="molecule type" value="Genomic_DNA"/>
</dbReference>
<keyword evidence="4" id="KW-0206">Cytoskeleton</keyword>
<sequence>MSGAVYGGDEVGALVFDIGHNSVRAGYAGEDCPKVDIPTTVGVWLDSEDEVSVPVTHYNIGLCAIHVWRPEMELSTFLKDGMVENWDMFENFLDYIYYSALKAVPRDHPILLTEPPWITSPKREEMAELMFEKYGVPAAYLAKNASLAAFANGRPTCLVLDSGATHTSAVPVHDGYVLTQAVVKSPVGGDYLSEQCRVYLQERGIELVPPSFVASKEVGRPEESPTWQRRDVPYNLTDSWFAYMIKEVMQDFQATILQVSDSSYDEEIVKTMPTTHYEFPNGFHRDFGVERFKIPEPLFNPTNGAKSGIQPILGVGSLVTTSVGMCDIDVRPAMYGNVVVTGGNSSLQGFTERLNRDLSNKTPPSMRLKVISAPGSSERRFGAWTGGSILSSLGTFQQMWVSKQEYEEGESLVYFVTAWVPLLKAFFMGNLCL</sequence>
<gene>
    <name evidence="6" type="ORF">CEUTPL_LOCUS43</name>
</gene>
<dbReference type="FunFam" id="3.30.420.40:FF:000375">
    <property type="entry name" value="Actin-related protein 8"/>
    <property type="match status" value="1"/>
</dbReference>
<evidence type="ECO:0000256" key="5">
    <source>
        <dbReference type="RuleBase" id="RU000487"/>
    </source>
</evidence>
<evidence type="ECO:0000256" key="1">
    <source>
        <dbReference type="ARBA" id="ARBA00004496"/>
    </source>
</evidence>
<dbReference type="FunFam" id="3.90.640.10:FF:000043">
    <property type="entry name" value="AGAP008687-PA-like protein"/>
    <property type="match status" value="1"/>
</dbReference>
<dbReference type="Gene3D" id="3.30.420.40">
    <property type="match status" value="2"/>
</dbReference>
<dbReference type="SMART" id="SM00268">
    <property type="entry name" value="ACTIN"/>
    <property type="match status" value="1"/>
</dbReference>
<dbReference type="PRINTS" id="PR00190">
    <property type="entry name" value="ACTIN"/>
</dbReference>
<dbReference type="GO" id="GO:0005737">
    <property type="term" value="C:cytoplasm"/>
    <property type="evidence" value="ECO:0007669"/>
    <property type="project" value="UniProtKB-SubCell"/>
</dbReference>
<dbReference type="FunFam" id="3.30.420.40:FF:000050">
    <property type="entry name" value="Actin, alpha skeletal muscle"/>
    <property type="match status" value="1"/>
</dbReference>
<dbReference type="Proteomes" id="UP001152799">
    <property type="component" value="Chromosome 1"/>
</dbReference>
<reference evidence="6" key="1">
    <citation type="submission" date="2022-01" db="EMBL/GenBank/DDBJ databases">
        <authorList>
            <person name="King R."/>
        </authorList>
    </citation>
    <scope>NUCLEOTIDE SEQUENCE</scope>
</reference>
<dbReference type="InterPro" id="IPR043129">
    <property type="entry name" value="ATPase_NBD"/>
</dbReference>
<keyword evidence="7" id="KW-1185">Reference proteome</keyword>
<protein>
    <recommendedName>
        <fullName evidence="8">Actin-like protein 6B</fullName>
    </recommendedName>
</protein>
<evidence type="ECO:0000313" key="7">
    <source>
        <dbReference type="Proteomes" id="UP001152799"/>
    </source>
</evidence>
<evidence type="ECO:0000256" key="2">
    <source>
        <dbReference type="ARBA" id="ARBA00006752"/>
    </source>
</evidence>
<evidence type="ECO:0000256" key="3">
    <source>
        <dbReference type="ARBA" id="ARBA00022490"/>
    </source>
</evidence>
<keyword evidence="3" id="KW-0963">Cytoplasm</keyword>
<organism evidence="6 7">
    <name type="scientific">Ceutorhynchus assimilis</name>
    <name type="common">cabbage seed weevil</name>
    <dbReference type="NCBI Taxonomy" id="467358"/>
    <lineage>
        <taxon>Eukaryota</taxon>
        <taxon>Metazoa</taxon>
        <taxon>Ecdysozoa</taxon>
        <taxon>Arthropoda</taxon>
        <taxon>Hexapoda</taxon>
        <taxon>Insecta</taxon>
        <taxon>Pterygota</taxon>
        <taxon>Neoptera</taxon>
        <taxon>Endopterygota</taxon>
        <taxon>Coleoptera</taxon>
        <taxon>Polyphaga</taxon>
        <taxon>Cucujiformia</taxon>
        <taxon>Curculionidae</taxon>
        <taxon>Ceutorhynchinae</taxon>
        <taxon>Ceutorhynchus</taxon>
    </lineage>
</organism>
<dbReference type="Gene3D" id="2.30.36.70">
    <property type="entry name" value="Actin, Chain A, domain 2"/>
    <property type="match status" value="1"/>
</dbReference>
<evidence type="ECO:0000256" key="4">
    <source>
        <dbReference type="ARBA" id="ARBA00023212"/>
    </source>
</evidence>
<evidence type="ECO:0008006" key="8">
    <source>
        <dbReference type="Google" id="ProtNLM"/>
    </source>
</evidence>
<dbReference type="SUPFAM" id="SSF53067">
    <property type="entry name" value="Actin-like ATPase domain"/>
    <property type="match status" value="2"/>
</dbReference>
<dbReference type="InterPro" id="IPR004000">
    <property type="entry name" value="Actin"/>
</dbReference>
<comment type="subcellular location">
    <subcellularLocation>
        <location evidence="1">Cytoplasm</location>
    </subcellularLocation>
</comment>
<accession>A0A9N9MCB4</accession>
<dbReference type="Pfam" id="PF00022">
    <property type="entry name" value="Actin"/>
    <property type="match status" value="1"/>
</dbReference>
<dbReference type="PROSITE" id="PS00432">
    <property type="entry name" value="ACTINS_2"/>
    <property type="match status" value="1"/>
</dbReference>
<dbReference type="AlphaFoldDB" id="A0A9N9MCB4"/>
<dbReference type="Gene3D" id="3.90.640.10">
    <property type="entry name" value="Actin, Chain A, domain 4"/>
    <property type="match status" value="1"/>
</dbReference>